<feature type="domain" description="PTS EIIC type-1" evidence="20">
    <location>
        <begin position="101"/>
        <end position="456"/>
    </location>
</feature>
<comment type="subcellular location">
    <subcellularLocation>
        <location evidence="1">Cell membrane</location>
        <topology evidence="1">Multi-pass membrane protein</topology>
    </subcellularLocation>
</comment>
<evidence type="ECO:0000256" key="1">
    <source>
        <dbReference type="ARBA" id="ARBA00004651"/>
    </source>
</evidence>
<dbReference type="Pfam" id="PF00358">
    <property type="entry name" value="PTS_EIIA_1"/>
    <property type="match status" value="1"/>
</dbReference>
<organism evidence="21 22">
    <name type="scientific">Lactobacillus kimbladii</name>
    <dbReference type="NCBI Taxonomy" id="1218506"/>
    <lineage>
        <taxon>Bacteria</taxon>
        <taxon>Bacillati</taxon>
        <taxon>Bacillota</taxon>
        <taxon>Bacilli</taxon>
        <taxon>Lactobacillales</taxon>
        <taxon>Lactobacillaceae</taxon>
        <taxon>Lactobacillus</taxon>
    </lineage>
</organism>
<dbReference type="PROSITE" id="PS51098">
    <property type="entry name" value="PTS_EIIB_TYPE_1"/>
    <property type="match status" value="1"/>
</dbReference>
<dbReference type="InterPro" id="IPR011055">
    <property type="entry name" value="Dup_hybrid_motif"/>
</dbReference>
<dbReference type="PANTHER" id="PTHR30175:SF1">
    <property type="entry name" value="PTS SYSTEM ARBUTIN-, CELLOBIOSE-, AND SALICIN-SPECIFIC EIIBC COMPONENT-RELATED"/>
    <property type="match status" value="1"/>
</dbReference>
<dbReference type="PROSITE" id="PS01035">
    <property type="entry name" value="PTS_EIIB_TYPE_1_CYS"/>
    <property type="match status" value="1"/>
</dbReference>
<dbReference type="InterPro" id="IPR013013">
    <property type="entry name" value="PTS_EIIC_1"/>
</dbReference>
<keyword evidence="3" id="KW-1003">Cell membrane</keyword>
<dbReference type="NCBIfam" id="TIGR00830">
    <property type="entry name" value="PTBA"/>
    <property type="match status" value="1"/>
</dbReference>
<evidence type="ECO:0000256" key="13">
    <source>
        <dbReference type="ARBA" id="ARBA00048931"/>
    </source>
</evidence>
<feature type="transmembrane region" description="Helical" evidence="17">
    <location>
        <begin position="421"/>
        <end position="444"/>
    </location>
</feature>
<dbReference type="FunFam" id="2.70.70.10:FF:000001">
    <property type="entry name" value="PTS system glucose-specific IIA component"/>
    <property type="match status" value="1"/>
</dbReference>
<dbReference type="GO" id="GO:0009401">
    <property type="term" value="P:phosphoenolpyruvate-dependent sugar phosphotransferase system"/>
    <property type="evidence" value="ECO:0007669"/>
    <property type="project" value="UniProtKB-KW"/>
</dbReference>
<feature type="active site" description="Phosphocysteine intermediate; for EIIB activity" evidence="16">
    <location>
        <position position="27"/>
    </location>
</feature>
<keyword evidence="7 17" id="KW-0812">Transmembrane</keyword>
<feature type="domain" description="PTS EIIA type-1" evidence="18">
    <location>
        <begin position="494"/>
        <end position="598"/>
    </location>
</feature>
<accession>A0A0F4LQP3</accession>
<keyword evidence="2" id="KW-0813">Transport</keyword>
<dbReference type="STRING" id="1218506.JF75_02630"/>
<dbReference type="PROSITE" id="PS51103">
    <property type="entry name" value="PTS_EIIC_TYPE_1"/>
    <property type="match status" value="1"/>
</dbReference>
<feature type="transmembrane region" description="Helical" evidence="17">
    <location>
        <begin position="380"/>
        <end position="400"/>
    </location>
</feature>
<dbReference type="Gene3D" id="2.70.70.10">
    <property type="entry name" value="Glucose Permease (Domain IIA)"/>
    <property type="match status" value="1"/>
</dbReference>
<evidence type="ECO:0000256" key="16">
    <source>
        <dbReference type="PROSITE-ProRule" id="PRU00421"/>
    </source>
</evidence>
<evidence type="ECO:0000259" key="20">
    <source>
        <dbReference type="PROSITE" id="PS51103"/>
    </source>
</evidence>
<evidence type="ECO:0000256" key="3">
    <source>
        <dbReference type="ARBA" id="ARBA00022475"/>
    </source>
</evidence>
<dbReference type="CDD" id="cd00212">
    <property type="entry name" value="PTS_IIB_glc"/>
    <property type="match status" value="1"/>
</dbReference>
<dbReference type="HOGENOM" id="CLU_012312_2_1_9"/>
<dbReference type="SUPFAM" id="SSF55604">
    <property type="entry name" value="Glucose permease domain IIB"/>
    <property type="match status" value="1"/>
</dbReference>
<sequence>MKKIDKEAKTILKYVGGSENVNSLVHCATRLRFVLKDNSKIKKEDLNKLPSVLSVVLSGGQCQVVIGPNVTEFYDVIKKMIGSENNSETEDNKNEKFSLTKVISGAFLPLISIMAGAGMVKALLTVLTTVHWLSPTSTLYLVCSAAGNSIFYFLPIFLGITLSKQFKADPFVGGALGAALLEPNFTGLIGKHGLHLFGLGLDPIDYSMTVFPIFVIIAVYALLNKLLKKYIPQQLQLFLNPMICLLLLVPATVLVFGPFGTNVGNWISAAIMWLFGKSRLIAGLILGASYPFLTVLGLHWGFTPITLQNLKAVGGDVVEGVNVCAVWGQIGIALGTFLYSVYKQKNTKLRGVSGSTAITGIFAGVTEPILYGLIMQSKRLMIITAIAGGVGGAVSALFHVMMTSYVFHNIFSIFMLSYKPIGFMVLGSGISLVLGVLLTFFWGFKDQNTDSDEMVADLTQAVNKDQTVEKNDHQALVITSPFSGKVLNLADVQDEVFANESIGKGIAVIPNSNKVIAPFNGQVITVMPTKHAIGLRSDTGVELLIHIGLDTVNLNGKYFNALVKNGDRVEQGQEILEADMEKIKKAGYTLESPIIITNPEKYQIDISVKENDIIHTQDQIMFVQ</sequence>
<keyword evidence="22" id="KW-1185">Reference proteome</keyword>
<feature type="transmembrane region" description="Helical" evidence="17">
    <location>
        <begin position="204"/>
        <end position="223"/>
    </location>
</feature>
<evidence type="ECO:0000256" key="2">
    <source>
        <dbReference type="ARBA" id="ARBA00022448"/>
    </source>
</evidence>
<dbReference type="InterPro" id="IPR003352">
    <property type="entry name" value="PTS_EIIC"/>
</dbReference>
<protein>
    <recommendedName>
        <fullName evidence="14">PTS system sucrose-specific EIIBCA component</fullName>
        <ecNumber evidence="11">2.7.1.211</ecNumber>
    </recommendedName>
    <alternativeName>
        <fullName evidence="15">EIIBCA-Scr</fullName>
    </alternativeName>
</protein>
<dbReference type="Proteomes" id="UP000033612">
    <property type="component" value="Unassembled WGS sequence"/>
</dbReference>
<feature type="transmembrane region" description="Helical" evidence="17">
    <location>
        <begin position="280"/>
        <end position="300"/>
    </location>
</feature>
<dbReference type="FunFam" id="3.30.1360.60:FF:000001">
    <property type="entry name" value="PTS system glucose-specific IIBC component PtsG"/>
    <property type="match status" value="1"/>
</dbReference>
<feature type="transmembrane region" description="Helical" evidence="17">
    <location>
        <begin position="354"/>
        <end position="374"/>
    </location>
</feature>
<feature type="transmembrane region" description="Helical" evidence="17">
    <location>
        <begin position="106"/>
        <end position="133"/>
    </location>
</feature>
<dbReference type="SUPFAM" id="SSF51261">
    <property type="entry name" value="Duplicated hybrid motif"/>
    <property type="match status" value="1"/>
</dbReference>
<dbReference type="Pfam" id="PF02378">
    <property type="entry name" value="PTS_EIIC"/>
    <property type="match status" value="1"/>
</dbReference>
<evidence type="ECO:0000256" key="12">
    <source>
        <dbReference type="ARBA" id="ARBA00045139"/>
    </source>
</evidence>
<evidence type="ECO:0000256" key="11">
    <source>
        <dbReference type="ARBA" id="ARBA00044053"/>
    </source>
</evidence>
<keyword evidence="5" id="KW-0808">Transferase</keyword>
<dbReference type="InterPro" id="IPR001996">
    <property type="entry name" value="PTS_IIB_1"/>
</dbReference>
<dbReference type="EC" id="2.7.1.211" evidence="11"/>
<evidence type="ECO:0000256" key="6">
    <source>
        <dbReference type="ARBA" id="ARBA00022683"/>
    </source>
</evidence>
<dbReference type="PROSITE" id="PS00371">
    <property type="entry name" value="PTS_EIIA_TYPE_1_HIS"/>
    <property type="match status" value="1"/>
</dbReference>
<dbReference type="OrthoDB" id="9769191at2"/>
<proteinExistence type="predicted"/>
<feature type="domain" description="PTS EIIB type-1" evidence="19">
    <location>
        <begin position="5"/>
        <end position="87"/>
    </location>
</feature>
<evidence type="ECO:0000256" key="14">
    <source>
        <dbReference type="ARBA" id="ARBA00074554"/>
    </source>
</evidence>
<comment type="catalytic activity">
    <reaction evidence="13">
        <text>N(pros)-phospho-L-histidyl-[protein](out) + sucrose = sucrose 6(G)-phosphate(in) + L-histidyl-[protein]</text>
        <dbReference type="Rhea" id="RHEA:49236"/>
        <dbReference type="Rhea" id="RHEA-COMP:9745"/>
        <dbReference type="Rhea" id="RHEA-COMP:9746"/>
        <dbReference type="ChEBI" id="CHEBI:17992"/>
        <dbReference type="ChEBI" id="CHEBI:29979"/>
        <dbReference type="ChEBI" id="CHEBI:64837"/>
        <dbReference type="ChEBI" id="CHEBI:91002"/>
        <dbReference type="EC" id="2.7.1.211"/>
    </reaction>
</comment>
<evidence type="ECO:0000256" key="9">
    <source>
        <dbReference type="ARBA" id="ARBA00022989"/>
    </source>
</evidence>
<dbReference type="RefSeq" id="WP_052726848.1">
    <property type="nucleotide sequence ID" value="NZ_JBHTBO010000007.1"/>
</dbReference>
<keyword evidence="8" id="KW-0418">Kinase</keyword>
<keyword evidence="4" id="KW-0762">Sugar transport</keyword>
<evidence type="ECO:0000256" key="15">
    <source>
        <dbReference type="ARBA" id="ARBA00081008"/>
    </source>
</evidence>
<dbReference type="PROSITE" id="PS51093">
    <property type="entry name" value="PTS_EIIA_TYPE_1"/>
    <property type="match status" value="1"/>
</dbReference>
<dbReference type="PANTHER" id="PTHR30175">
    <property type="entry name" value="PHOSPHOTRANSFERASE SYSTEM TRANSPORT PROTEIN"/>
    <property type="match status" value="1"/>
</dbReference>
<gene>
    <name evidence="21" type="ORF">JF75_02630</name>
</gene>
<evidence type="ECO:0000256" key="7">
    <source>
        <dbReference type="ARBA" id="ARBA00022692"/>
    </source>
</evidence>
<dbReference type="PATRIC" id="fig|1218506.3.peg.302"/>
<evidence type="ECO:0000313" key="21">
    <source>
        <dbReference type="EMBL" id="KJY59906.1"/>
    </source>
</evidence>
<evidence type="ECO:0000256" key="5">
    <source>
        <dbReference type="ARBA" id="ARBA00022679"/>
    </source>
</evidence>
<dbReference type="GO" id="GO:0016301">
    <property type="term" value="F:kinase activity"/>
    <property type="evidence" value="ECO:0007669"/>
    <property type="project" value="UniProtKB-KW"/>
</dbReference>
<feature type="transmembrane region" description="Helical" evidence="17">
    <location>
        <begin position="139"/>
        <end position="160"/>
    </location>
</feature>
<comment type="caution">
    <text evidence="21">The sequence shown here is derived from an EMBL/GenBank/DDBJ whole genome shotgun (WGS) entry which is preliminary data.</text>
</comment>
<evidence type="ECO:0000259" key="18">
    <source>
        <dbReference type="PROSITE" id="PS51093"/>
    </source>
</evidence>
<name>A0A0F4LQP3_9LACO</name>
<evidence type="ECO:0000259" key="19">
    <source>
        <dbReference type="PROSITE" id="PS51098"/>
    </source>
</evidence>
<evidence type="ECO:0000256" key="17">
    <source>
        <dbReference type="SAM" id="Phobius"/>
    </source>
</evidence>
<evidence type="ECO:0000256" key="8">
    <source>
        <dbReference type="ARBA" id="ARBA00022777"/>
    </source>
</evidence>
<dbReference type="Gene3D" id="3.30.1360.60">
    <property type="entry name" value="Glucose permease domain IIB"/>
    <property type="match status" value="1"/>
</dbReference>
<keyword evidence="6" id="KW-0598">Phosphotransferase system</keyword>
<feature type="transmembrane region" description="Helical" evidence="17">
    <location>
        <begin position="235"/>
        <end position="259"/>
    </location>
</feature>
<keyword evidence="10 17" id="KW-0472">Membrane</keyword>
<reference evidence="21 22" key="1">
    <citation type="submission" date="2015-01" db="EMBL/GenBank/DDBJ databases">
        <title>Comparative genomics of the lactic acid bacteria isolated from the honey bee gut.</title>
        <authorList>
            <person name="Ellegaard K.M."/>
            <person name="Tamarit D."/>
            <person name="Javelind E."/>
            <person name="Olofsson T."/>
            <person name="Andersson S.G."/>
            <person name="Vasquez A."/>
        </authorList>
    </citation>
    <scope>NUCLEOTIDE SEQUENCE [LARGE SCALE GENOMIC DNA]</scope>
    <source>
        <strain evidence="21 22">Hma2</strain>
    </source>
</reference>
<keyword evidence="9 17" id="KW-1133">Transmembrane helix</keyword>
<dbReference type="Pfam" id="PF00367">
    <property type="entry name" value="PTS_EIIB"/>
    <property type="match status" value="1"/>
</dbReference>
<dbReference type="InterPro" id="IPR036878">
    <property type="entry name" value="Glu_permease_IIB"/>
</dbReference>
<feature type="transmembrane region" description="Helical" evidence="17">
    <location>
        <begin position="320"/>
        <end position="342"/>
    </location>
</feature>
<dbReference type="AlphaFoldDB" id="A0A0F4LQP3"/>
<evidence type="ECO:0000256" key="10">
    <source>
        <dbReference type="ARBA" id="ARBA00023136"/>
    </source>
</evidence>
<dbReference type="GO" id="GO:0008982">
    <property type="term" value="F:protein-N(PI)-phosphohistidine-sugar phosphotransferase activity"/>
    <property type="evidence" value="ECO:0007669"/>
    <property type="project" value="InterPro"/>
</dbReference>
<evidence type="ECO:0000313" key="22">
    <source>
        <dbReference type="Proteomes" id="UP000033612"/>
    </source>
</evidence>
<dbReference type="InterPro" id="IPR050558">
    <property type="entry name" value="PTS_Sugar-Specific_Components"/>
</dbReference>
<comment type="function">
    <text evidence="12">The phosphoenolpyruvate-dependent sugar phosphotransferase system (sugar PTS), a major carbohydrate active transport system, catalyzes the phosphorylation of incoming sugar substrates concomitantly with their translocation across the cell membrane. This system is involved in sucrose transport.</text>
</comment>
<dbReference type="InterPro" id="IPR018113">
    <property type="entry name" value="PTrfase_EIIB_Cys"/>
</dbReference>
<dbReference type="GO" id="GO:0005886">
    <property type="term" value="C:plasma membrane"/>
    <property type="evidence" value="ECO:0007669"/>
    <property type="project" value="UniProtKB-SubCell"/>
</dbReference>
<dbReference type="InterPro" id="IPR001127">
    <property type="entry name" value="PTS_EIIA_1_perm"/>
</dbReference>
<evidence type="ECO:0000256" key="4">
    <source>
        <dbReference type="ARBA" id="ARBA00022597"/>
    </source>
</evidence>
<dbReference type="EMBL" id="JXLH01000003">
    <property type="protein sequence ID" value="KJY59906.1"/>
    <property type="molecule type" value="Genomic_DNA"/>
</dbReference>